<dbReference type="AlphaFoldDB" id="A0A1A8Y2S0"/>
<accession>A0A1A8Y2S0</accession>
<reference evidence="1 2" key="1">
    <citation type="submission" date="2016-06" db="EMBL/GenBank/DDBJ databases">
        <authorList>
            <person name="Kjaerup R.B."/>
            <person name="Dalgaard T.S."/>
            <person name="Juul-Madsen H.R."/>
        </authorList>
    </citation>
    <scope>NUCLEOTIDE SEQUENCE [LARGE SCALE GENOMIC DNA]</scope>
    <source>
        <strain evidence="1">2</strain>
    </source>
</reference>
<dbReference type="SUPFAM" id="SSF51126">
    <property type="entry name" value="Pectin lyase-like"/>
    <property type="match status" value="1"/>
</dbReference>
<protein>
    <submittedName>
        <fullName evidence="1">Uncharacterized protein</fullName>
    </submittedName>
</protein>
<dbReference type="RefSeq" id="WP_186412265.1">
    <property type="nucleotide sequence ID" value="NZ_FLQY01000364.1"/>
</dbReference>
<organism evidence="1 2">
    <name type="scientific">Candidatus Propionivibrio aalborgensis</name>
    <dbReference type="NCBI Taxonomy" id="1860101"/>
    <lineage>
        <taxon>Bacteria</taxon>
        <taxon>Pseudomonadati</taxon>
        <taxon>Pseudomonadota</taxon>
        <taxon>Betaproteobacteria</taxon>
        <taxon>Rhodocyclales</taxon>
        <taxon>Rhodocyclaceae</taxon>
        <taxon>Propionivibrio</taxon>
    </lineage>
</organism>
<evidence type="ECO:0000313" key="1">
    <source>
        <dbReference type="EMBL" id="SBT10693.1"/>
    </source>
</evidence>
<dbReference type="EMBL" id="FLQY01000364">
    <property type="protein sequence ID" value="SBT10693.1"/>
    <property type="molecule type" value="Genomic_DNA"/>
</dbReference>
<dbReference type="InterPro" id="IPR011050">
    <property type="entry name" value="Pectin_lyase_fold/virulence"/>
</dbReference>
<proteinExistence type="predicted"/>
<keyword evidence="2" id="KW-1185">Reference proteome</keyword>
<dbReference type="Proteomes" id="UP000199600">
    <property type="component" value="Unassembled WGS sequence"/>
</dbReference>
<evidence type="ECO:0000313" key="2">
    <source>
        <dbReference type="Proteomes" id="UP000199600"/>
    </source>
</evidence>
<name>A0A1A8Y2S0_9RHOO</name>
<sequence length="361" mass="36677">MAFKLADFVKETTTSTGTGSITLAGAETGYQAFSAKLTIGDTTTYSIRAVDGTGAPTGEWELVGGTYTGVNTLSRDTVLASSNSDAAVSFSAGTKEVYITMPSARASWIRERLTANRTYYVRTDGSDSNTGLANTSGGAFLTIQKGVDVIFGTLDIGTYTATIQVADGTYTTATVAQSPFVGSGSVVIQGNAVTPSNVVLDVATGSVVTASTGAVITLKDMKITGGAAFGVMATKKGHINFSGLNFGAITIQQLRADDYGSVTCIGAYTISGSAATHIEANNGTVRVQSMTVTLTGTPAFSTAFVESIYTGVCYINASTFVGSATGTRSIASANGVILAGAADPYLPGSIASTTSTGGQYI</sequence>
<gene>
    <name evidence="1" type="ORF">PROAA_610053</name>
</gene>